<dbReference type="InterPro" id="IPR016035">
    <property type="entry name" value="Acyl_Trfase/lysoPLipase"/>
</dbReference>
<evidence type="ECO:0000256" key="2">
    <source>
        <dbReference type="SAM" id="MobiDB-lite"/>
    </source>
</evidence>
<evidence type="ECO:0000313" key="4">
    <source>
        <dbReference type="EMBL" id="OIJ39721.1"/>
    </source>
</evidence>
<dbReference type="Gene3D" id="3.40.1090.10">
    <property type="entry name" value="Cytosolic phospholipase A2 catalytic domain"/>
    <property type="match status" value="1"/>
</dbReference>
<feature type="region of interest" description="Disordered" evidence="2">
    <location>
        <begin position="589"/>
        <end position="625"/>
    </location>
</feature>
<evidence type="ECO:0000256" key="1">
    <source>
        <dbReference type="ARBA" id="ARBA00023098"/>
    </source>
</evidence>
<dbReference type="InterPro" id="IPR002641">
    <property type="entry name" value="PNPLA_dom"/>
</dbReference>
<dbReference type="Proteomes" id="UP000180246">
    <property type="component" value="Unassembled WGS sequence"/>
</dbReference>
<evidence type="ECO:0000259" key="3">
    <source>
        <dbReference type="Pfam" id="PF01734"/>
    </source>
</evidence>
<name>A0A1S2N3S6_9BURK</name>
<dbReference type="RefSeq" id="WP_071362947.1">
    <property type="nucleotide sequence ID" value="NZ_JRYB01000001.1"/>
</dbReference>
<accession>A0A1S2N3S6</accession>
<dbReference type="SUPFAM" id="SSF52151">
    <property type="entry name" value="FabD/lysophospholipase-like"/>
    <property type="match status" value="1"/>
</dbReference>
<gene>
    <name evidence="4" type="ORF">LO55_4202</name>
</gene>
<reference evidence="4 5" key="1">
    <citation type="submission" date="2014-10" db="EMBL/GenBank/DDBJ databases">
        <authorList>
            <person name="Seo M.-J."/>
            <person name="Seok Y.J."/>
            <person name="Cha I.-T."/>
        </authorList>
    </citation>
    <scope>NUCLEOTIDE SEQUENCE [LARGE SCALE GENOMIC DNA]</scope>
    <source>
        <strain evidence="4 5">NEU</strain>
    </source>
</reference>
<organism evidence="4 5">
    <name type="scientific">Massilia timonae</name>
    <dbReference type="NCBI Taxonomy" id="47229"/>
    <lineage>
        <taxon>Bacteria</taxon>
        <taxon>Pseudomonadati</taxon>
        <taxon>Pseudomonadota</taxon>
        <taxon>Betaproteobacteria</taxon>
        <taxon>Burkholderiales</taxon>
        <taxon>Oxalobacteraceae</taxon>
        <taxon>Telluria group</taxon>
        <taxon>Massilia</taxon>
    </lineage>
</organism>
<dbReference type="EMBL" id="JRYB01000001">
    <property type="protein sequence ID" value="OIJ39721.1"/>
    <property type="molecule type" value="Genomic_DNA"/>
</dbReference>
<evidence type="ECO:0000313" key="5">
    <source>
        <dbReference type="Proteomes" id="UP000180246"/>
    </source>
</evidence>
<dbReference type="GO" id="GO:0006629">
    <property type="term" value="P:lipid metabolic process"/>
    <property type="evidence" value="ECO:0007669"/>
    <property type="project" value="UniProtKB-KW"/>
</dbReference>
<keyword evidence="1" id="KW-0443">Lipid metabolism</keyword>
<protein>
    <submittedName>
        <fullName evidence="4">Patatin-like phospholipase family protein</fullName>
    </submittedName>
</protein>
<feature type="compositionally biased region" description="Basic and acidic residues" evidence="2">
    <location>
        <begin position="615"/>
        <end position="625"/>
    </location>
</feature>
<comment type="caution">
    <text evidence="4">The sequence shown here is derived from an EMBL/GenBank/DDBJ whole genome shotgun (WGS) entry which is preliminary data.</text>
</comment>
<sequence length="625" mass="67640">MPIKNIAIACQGGGSHAAYAAGALPVLLPQFRNAELASARGRALADGAADILQLTGISGTSGGAISALLAWYGYLLGGPEAARAGLERFWDANCASAPGERLLNDIGQWVGGLTQVDLKLSPYLSPLREIERFATATWPMLTTMYPPLGGWIRGHYFQLRESIAPHVDFDLVGAIGDFCSIPQEIKRWQAIALEERMADSARERERLQARQAAIEHDLRARLASSGWIAAWSRAHRLAPGTLLRTTFETLELPELRFEADALGRLAQAVRDAARALPQLLVGAVDIDSGAFVAFSSERAPIDAGITLDAVVASASLPWVFMAQSIQALDPETDEPRRMACWDGLFSQNPPIKNFISSGVDPAKKPDGLWILQINQDRYDFSGKVAGPGNAQSGDELWHRRDTLSGNLSLNQEVAFIEAVNGRLDDPGQRSRPHDKPIEVVRIVLDGEAVGAAVRKELGLFSKFDRDPQLAQALLAHGREQVRRYLALRAQSDALWQALAEQVGMMGARPSERLAQAMPYLPGHARMAGGLVAPDVITIEGAARASLRWHASEAEVEGQLVRMKGRTLLRMGEEGWRLGETRLLDVAARTASPAGAHEGERPQADLPSAARRRAARKGDGGEASLH</sequence>
<proteinExistence type="predicted"/>
<feature type="domain" description="PNPLA" evidence="3">
    <location>
        <begin position="9"/>
        <end position="354"/>
    </location>
</feature>
<dbReference type="Pfam" id="PF01734">
    <property type="entry name" value="Patatin"/>
    <property type="match status" value="1"/>
</dbReference>
<dbReference type="AlphaFoldDB" id="A0A1S2N3S6"/>